<organism evidence="2 3">
    <name type="scientific">Steinernema glaseri</name>
    <dbReference type="NCBI Taxonomy" id="37863"/>
    <lineage>
        <taxon>Eukaryota</taxon>
        <taxon>Metazoa</taxon>
        <taxon>Ecdysozoa</taxon>
        <taxon>Nematoda</taxon>
        <taxon>Chromadorea</taxon>
        <taxon>Rhabditida</taxon>
        <taxon>Tylenchina</taxon>
        <taxon>Panagrolaimomorpha</taxon>
        <taxon>Strongyloidoidea</taxon>
        <taxon>Steinernematidae</taxon>
        <taxon>Steinernema</taxon>
    </lineage>
</organism>
<protein>
    <submittedName>
        <fullName evidence="3">Uncharacterized protein</fullName>
    </submittedName>
</protein>
<feature type="region of interest" description="Disordered" evidence="1">
    <location>
        <begin position="15"/>
        <end position="66"/>
    </location>
</feature>
<accession>A0A1I7Y5B2</accession>
<name>A0A1I7Y5B2_9BILA</name>
<dbReference type="WBParaSite" id="L893_g12763.t1">
    <property type="protein sequence ID" value="L893_g12763.t1"/>
    <property type="gene ID" value="L893_g12763"/>
</dbReference>
<evidence type="ECO:0000313" key="2">
    <source>
        <dbReference type="Proteomes" id="UP000095287"/>
    </source>
</evidence>
<dbReference type="Proteomes" id="UP000095287">
    <property type="component" value="Unplaced"/>
</dbReference>
<dbReference type="AlphaFoldDB" id="A0A1I7Y5B2"/>
<feature type="compositionally biased region" description="Basic and acidic residues" evidence="1">
    <location>
        <begin position="15"/>
        <end position="45"/>
    </location>
</feature>
<reference evidence="3" key="1">
    <citation type="submission" date="2016-11" db="UniProtKB">
        <authorList>
            <consortium name="WormBaseParasite"/>
        </authorList>
    </citation>
    <scope>IDENTIFICATION</scope>
</reference>
<evidence type="ECO:0000313" key="3">
    <source>
        <dbReference type="WBParaSite" id="L893_g12763.t1"/>
    </source>
</evidence>
<keyword evidence="2" id="KW-1185">Reference proteome</keyword>
<proteinExistence type="predicted"/>
<sequence length="66" mass="7778">MQRYIAKHQDWGKVRLGAKSKEAQSQHEDPAKDFETFERDSKGFETETETETDTETRKISSETQLW</sequence>
<evidence type="ECO:0000256" key="1">
    <source>
        <dbReference type="SAM" id="MobiDB-lite"/>
    </source>
</evidence>